<proteinExistence type="inferred from homology"/>
<keyword evidence="4" id="KW-1185">Reference proteome</keyword>
<dbReference type="PANTHER" id="PTHR30486">
    <property type="entry name" value="TWITCHING MOTILITY PROTEIN PILT"/>
    <property type="match status" value="1"/>
</dbReference>
<dbReference type="SUPFAM" id="SSF52540">
    <property type="entry name" value="P-loop containing nucleoside triphosphate hydrolases"/>
    <property type="match status" value="1"/>
</dbReference>
<reference evidence="3 4" key="1">
    <citation type="submission" date="2020-11" db="EMBL/GenBank/DDBJ databases">
        <title>Taxonomic evaluation of the Bacillus sporothermodurans group of bacteria based on whole genome sequences.</title>
        <authorList>
            <person name="Fiedler G."/>
            <person name="Herbstmann A.-D."/>
            <person name="Doll E."/>
            <person name="Wenning M."/>
            <person name="Brinks E."/>
            <person name="Kabisch J."/>
            <person name="Breitenwieser F."/>
            <person name="Lappann M."/>
            <person name="Boehnlein C."/>
            <person name="Franz C."/>
        </authorList>
    </citation>
    <scope>NUCLEOTIDE SEQUENCE [LARGE SCALE GENOMIC DNA]</scope>
    <source>
        <strain evidence="3 4">JCM 19841</strain>
    </source>
</reference>
<gene>
    <name evidence="3" type="ORF">I5776_05690</name>
</gene>
<dbReference type="Proteomes" id="UP000595691">
    <property type="component" value="Chromosome"/>
</dbReference>
<dbReference type="Pfam" id="PF00437">
    <property type="entry name" value="T2SSE"/>
    <property type="match status" value="1"/>
</dbReference>
<name>A0ABX7E846_9BACI</name>
<evidence type="ECO:0000313" key="4">
    <source>
        <dbReference type="Proteomes" id="UP000595691"/>
    </source>
</evidence>
<comment type="similarity">
    <text evidence="1">Belongs to the GSP E family.</text>
</comment>
<sequence>MHSIPNEELLEYVETAVFEYAQKNRINSEQIQWLVERIYHAFRGYDVIQPLIDDKSITEIMVNNHKEIFIERDGEISQVPIEFESQQKLEDIIQAIVSKVDRVVNESSPIVDARLHDGSRVNVVLPPIALKGPVMTIRKFPEKALTMEDLIEKKAITEEVATFLQDLVIAKYNIFIGGGTGSGKTTFLNVLSNFIPHQERIITIEDSAELQIKNVPNLVSMETRNANTEGRGQISIRELIKTSLRMRPNRIIVGEVRGEEALDMLQAMNTGHDGSLSTGHANSTTDMLSRLETMVLSGASLPVQVIRKQISSAIDIMVHLSRLRDNSRKVVAISELTGLKDGEIQVNPLYEFIEEGESPEGEIIGRLLPTGNHLQSISKLKQAGIYNEEYPHEKNNRLVMNE</sequence>
<dbReference type="InterPro" id="IPR027417">
    <property type="entry name" value="P-loop_NTPase"/>
</dbReference>
<evidence type="ECO:0000259" key="2">
    <source>
        <dbReference type="Pfam" id="PF00437"/>
    </source>
</evidence>
<protein>
    <submittedName>
        <fullName evidence="3">CpaF family protein</fullName>
    </submittedName>
</protein>
<dbReference type="InterPro" id="IPR001482">
    <property type="entry name" value="T2SS/T4SS_dom"/>
</dbReference>
<dbReference type="EMBL" id="CP065425">
    <property type="protein sequence ID" value="QQZ11441.1"/>
    <property type="molecule type" value="Genomic_DNA"/>
</dbReference>
<feature type="domain" description="Bacterial type II secretion system protein E" evidence="2">
    <location>
        <begin position="46"/>
        <end position="327"/>
    </location>
</feature>
<dbReference type="CDD" id="cd01130">
    <property type="entry name" value="VirB11-like_ATPase"/>
    <property type="match status" value="1"/>
</dbReference>
<evidence type="ECO:0000313" key="3">
    <source>
        <dbReference type="EMBL" id="QQZ11441.1"/>
    </source>
</evidence>
<dbReference type="Gene3D" id="3.30.450.380">
    <property type="match status" value="1"/>
</dbReference>
<dbReference type="PANTHER" id="PTHR30486:SF15">
    <property type="entry name" value="TYPE II_IV SECRETION SYSTEM ATPASE"/>
    <property type="match status" value="1"/>
</dbReference>
<evidence type="ECO:0000256" key="1">
    <source>
        <dbReference type="ARBA" id="ARBA00006611"/>
    </source>
</evidence>
<dbReference type="InterPro" id="IPR050921">
    <property type="entry name" value="T4SS_GSP_E_ATPase"/>
</dbReference>
<dbReference type="Gene3D" id="3.40.50.300">
    <property type="entry name" value="P-loop containing nucleotide triphosphate hydrolases"/>
    <property type="match status" value="1"/>
</dbReference>
<organism evidence="3 4">
    <name type="scientific">Heyndrickxia vini</name>
    <dbReference type="NCBI Taxonomy" id="1476025"/>
    <lineage>
        <taxon>Bacteria</taxon>
        <taxon>Bacillati</taxon>
        <taxon>Bacillota</taxon>
        <taxon>Bacilli</taxon>
        <taxon>Bacillales</taxon>
        <taxon>Bacillaceae</taxon>
        <taxon>Heyndrickxia</taxon>
    </lineage>
</organism>
<accession>A0ABX7E846</accession>